<evidence type="ECO:0000256" key="2">
    <source>
        <dbReference type="SAM" id="Phobius"/>
    </source>
</evidence>
<keyword evidence="2" id="KW-0812">Transmembrane</keyword>
<dbReference type="Pfam" id="PF05036">
    <property type="entry name" value="SPOR"/>
    <property type="match status" value="1"/>
</dbReference>
<feature type="compositionally biased region" description="Basic and acidic residues" evidence="1">
    <location>
        <begin position="221"/>
        <end position="251"/>
    </location>
</feature>
<dbReference type="OrthoDB" id="6189127at2"/>
<dbReference type="InterPro" id="IPR036680">
    <property type="entry name" value="SPOR-like_sf"/>
</dbReference>
<dbReference type="RefSeq" id="WP_038016530.1">
    <property type="nucleotide sequence ID" value="NZ_JPKR02000005.1"/>
</dbReference>
<dbReference type="PROSITE" id="PS51724">
    <property type="entry name" value="SPOR"/>
    <property type="match status" value="1"/>
</dbReference>
<organism evidence="4 5">
    <name type="scientific">Tatumella morbirosei</name>
    <dbReference type="NCBI Taxonomy" id="642227"/>
    <lineage>
        <taxon>Bacteria</taxon>
        <taxon>Pseudomonadati</taxon>
        <taxon>Pseudomonadota</taxon>
        <taxon>Gammaproteobacteria</taxon>
        <taxon>Enterobacterales</taxon>
        <taxon>Erwiniaceae</taxon>
        <taxon>Tatumella</taxon>
    </lineage>
</organism>
<dbReference type="eggNOG" id="COG3266">
    <property type="taxonomic scope" value="Bacteria"/>
</dbReference>
<accession>A0A095VXQ2</accession>
<keyword evidence="2" id="KW-0472">Membrane</keyword>
<dbReference type="GO" id="GO:0042834">
    <property type="term" value="F:peptidoglycan binding"/>
    <property type="evidence" value="ECO:0007669"/>
    <property type="project" value="InterPro"/>
</dbReference>
<evidence type="ECO:0000313" key="4">
    <source>
        <dbReference type="EMBL" id="KGD79535.1"/>
    </source>
</evidence>
<feature type="compositionally biased region" description="Low complexity" evidence="1">
    <location>
        <begin position="58"/>
        <end position="77"/>
    </location>
</feature>
<keyword evidence="5" id="KW-1185">Reference proteome</keyword>
<feature type="compositionally biased region" description="Low complexity" evidence="1">
    <location>
        <begin position="91"/>
        <end position="103"/>
    </location>
</feature>
<dbReference type="Proteomes" id="UP000029577">
    <property type="component" value="Unassembled WGS sequence"/>
</dbReference>
<feature type="compositionally biased region" description="Polar residues" evidence="1">
    <location>
        <begin position="159"/>
        <end position="177"/>
    </location>
</feature>
<keyword evidence="2" id="KW-1133">Transmembrane helix</keyword>
<protein>
    <recommendedName>
        <fullName evidence="3">SPOR domain-containing protein</fullName>
    </recommendedName>
</protein>
<feature type="transmembrane region" description="Helical" evidence="2">
    <location>
        <begin position="38"/>
        <end position="58"/>
    </location>
</feature>
<dbReference type="InterPro" id="IPR007730">
    <property type="entry name" value="SPOR-like_dom"/>
</dbReference>
<gene>
    <name evidence="4" type="ORF">HA49_02855</name>
</gene>
<feature type="compositionally biased region" description="Polar residues" evidence="1">
    <location>
        <begin position="130"/>
        <end position="151"/>
    </location>
</feature>
<feature type="compositionally biased region" description="Polar residues" evidence="1">
    <location>
        <begin position="104"/>
        <end position="121"/>
    </location>
</feature>
<proteinExistence type="predicted"/>
<evidence type="ECO:0000259" key="3">
    <source>
        <dbReference type="PROSITE" id="PS51724"/>
    </source>
</evidence>
<dbReference type="AlphaFoldDB" id="A0A095VXQ2"/>
<dbReference type="STRING" id="642227.HA49_02855"/>
<dbReference type="EMBL" id="JPKR02000005">
    <property type="protein sequence ID" value="KGD79535.1"/>
    <property type="molecule type" value="Genomic_DNA"/>
</dbReference>
<reference evidence="4" key="1">
    <citation type="submission" date="2014-12" db="EMBL/GenBank/DDBJ databases">
        <title>The draft genome of the Tatumella morbirosei type strain, LMG23360T isolated from pineapple rot.</title>
        <authorList>
            <person name="Smits T.H."/>
            <person name="Palmer M."/>
            <person name="Venter S.N."/>
            <person name="Duffy B."/>
            <person name="Steenkamp E.T."/>
            <person name="Chan W.Y."/>
            <person name="Coutinho T.A."/>
            <person name="Coetzee M.P."/>
            <person name="De Maayer P."/>
        </authorList>
    </citation>
    <scope>NUCLEOTIDE SEQUENCE [LARGE SCALE GENOMIC DNA]</scope>
    <source>
        <strain evidence="4">LMG 23360</strain>
    </source>
</reference>
<feature type="region of interest" description="Disordered" evidence="1">
    <location>
        <begin position="58"/>
        <end position="308"/>
    </location>
</feature>
<sequence length="391" mass="41007">MDEFQPEDELKPDASDRPAARSRKSSPGPKLPVSRQHIMVAVGILVLLMLILGIGSALKSPSGSAPSSTANSSSGNSKDIDLSGSAGMSGQPASANSQAPASSTPETTVAQGNAANPTNAASGHDISMPAISSTPSQGNPAAPTADQQRVTVSGDMGSALNNTQTPDAGDAPQTSLPTAPATLDRTGKLKLSTTSSAGTAAPAASTPTAAHRAPQSSVSHSNERKAVAAERERERETRRIAEQRRTEEQRRIAQQRKANQQKVAEHRASESSKSVSQTAKPVKREAAASSVTRTEKPAAQTASQLPRGEYTLQLSGATRQDALNNWARQQKLSNYHVYQTERNGKPWFVLVSGSYATSAEAKRAISALPEAVRAQSPWVKPLSQVKKEAAK</sequence>
<comment type="caution">
    <text evidence="4">The sequence shown here is derived from an EMBL/GenBank/DDBJ whole genome shotgun (WGS) entry which is preliminary data.</text>
</comment>
<evidence type="ECO:0000313" key="5">
    <source>
        <dbReference type="Proteomes" id="UP000029577"/>
    </source>
</evidence>
<feature type="domain" description="SPOR" evidence="3">
    <location>
        <begin position="304"/>
        <end position="381"/>
    </location>
</feature>
<feature type="compositionally biased region" description="Low complexity" evidence="1">
    <location>
        <begin position="192"/>
        <end position="210"/>
    </location>
</feature>
<evidence type="ECO:0000256" key="1">
    <source>
        <dbReference type="SAM" id="MobiDB-lite"/>
    </source>
</evidence>
<feature type="region of interest" description="Disordered" evidence="1">
    <location>
        <begin position="1"/>
        <end position="33"/>
    </location>
</feature>
<feature type="compositionally biased region" description="Basic and acidic residues" evidence="1">
    <location>
        <begin position="8"/>
        <end position="19"/>
    </location>
</feature>
<dbReference type="Gene3D" id="3.30.70.1070">
    <property type="entry name" value="Sporulation related repeat"/>
    <property type="match status" value="1"/>
</dbReference>
<name>A0A095VXQ2_9GAMM</name>